<keyword evidence="2" id="KW-1185">Reference proteome</keyword>
<gene>
    <name evidence="1" type="ORF">QTN89_29145</name>
</gene>
<evidence type="ECO:0000313" key="1">
    <source>
        <dbReference type="EMBL" id="MDM4019555.1"/>
    </source>
</evidence>
<protein>
    <submittedName>
        <fullName evidence="1">Uncharacterized protein</fullName>
    </submittedName>
</protein>
<organism evidence="1 2">
    <name type="scientific">Roseiconus lacunae</name>
    <dbReference type="NCBI Taxonomy" id="2605694"/>
    <lineage>
        <taxon>Bacteria</taxon>
        <taxon>Pseudomonadati</taxon>
        <taxon>Planctomycetota</taxon>
        <taxon>Planctomycetia</taxon>
        <taxon>Pirellulales</taxon>
        <taxon>Pirellulaceae</taxon>
        <taxon>Roseiconus</taxon>
    </lineage>
</organism>
<reference evidence="1 2" key="1">
    <citation type="submission" date="2023-06" db="EMBL/GenBank/DDBJ databases">
        <title>Roseiconus lacunae JC819 isolated from Gulf of Mannar region, Tamil Nadu.</title>
        <authorList>
            <person name="Pk S."/>
            <person name="Ch S."/>
            <person name="Ch V.R."/>
        </authorList>
    </citation>
    <scope>NUCLEOTIDE SEQUENCE [LARGE SCALE GENOMIC DNA]</scope>
    <source>
        <strain evidence="1 2">JC819</strain>
    </source>
</reference>
<dbReference type="RefSeq" id="WP_289167677.1">
    <property type="nucleotide sequence ID" value="NZ_JASZZN010000137.1"/>
</dbReference>
<sequence length="134" mass="15433">MLRTYHEVSLNDWPYESVTEPFALVLQAFADGGGPLFLADRYDDYPVVNLVHSQLNTHFNELRTNVDVHVPDTTYRDDVTEPNYMPVFPLEYSNAERVSVLTWYDGQARYDLVRCLTSDGGSIDTILDGDVFWY</sequence>
<comment type="caution">
    <text evidence="1">The sequence shown here is derived from an EMBL/GenBank/DDBJ whole genome shotgun (WGS) entry which is preliminary data.</text>
</comment>
<proteinExistence type="predicted"/>
<dbReference type="EMBL" id="JASZZN010000137">
    <property type="protein sequence ID" value="MDM4019555.1"/>
    <property type="molecule type" value="Genomic_DNA"/>
</dbReference>
<name>A0ABT7PSR5_9BACT</name>
<dbReference type="Proteomes" id="UP001239462">
    <property type="component" value="Unassembled WGS sequence"/>
</dbReference>
<accession>A0ABT7PSR5</accession>
<evidence type="ECO:0000313" key="2">
    <source>
        <dbReference type="Proteomes" id="UP001239462"/>
    </source>
</evidence>